<dbReference type="AlphaFoldDB" id="A0A2U1T0L2"/>
<reference evidence="8" key="1">
    <citation type="submission" date="2018-04" db="EMBL/GenBank/DDBJ databases">
        <authorList>
            <person name="Liu S."/>
            <person name="Wang Z."/>
            <person name="Li J."/>
        </authorList>
    </citation>
    <scope>NUCLEOTIDE SEQUENCE [LARGE SCALE GENOMIC DNA]</scope>
    <source>
        <strain evidence="8">S1194</strain>
    </source>
</reference>
<dbReference type="NCBIfam" id="TIGR03298">
    <property type="entry name" value="argP"/>
    <property type="match status" value="1"/>
</dbReference>
<accession>A0A2U1T0L2</accession>
<dbReference type="EMBL" id="QEEX01000001">
    <property type="protein sequence ID" value="PWB97410.1"/>
    <property type="molecule type" value="Genomic_DNA"/>
</dbReference>
<feature type="domain" description="HTH lysR-type" evidence="6">
    <location>
        <begin position="3"/>
        <end position="59"/>
    </location>
</feature>
<protein>
    <submittedName>
        <fullName evidence="7">ArgP/LysG family DNA-binding transcriptional regulator</fullName>
    </submittedName>
</protein>
<evidence type="ECO:0000259" key="6">
    <source>
        <dbReference type="PROSITE" id="PS50931"/>
    </source>
</evidence>
<dbReference type="Gene3D" id="3.40.190.290">
    <property type="match status" value="1"/>
</dbReference>
<dbReference type="NCBIfam" id="NF002964">
    <property type="entry name" value="PRK03635.1"/>
    <property type="match status" value="1"/>
</dbReference>
<keyword evidence="3 7" id="KW-0238">DNA-binding</keyword>
<organism evidence="7 8">
    <name type="scientific">Homoserinimonas hongtaonis</name>
    <dbReference type="NCBI Taxonomy" id="2079791"/>
    <lineage>
        <taxon>Bacteria</taxon>
        <taxon>Bacillati</taxon>
        <taxon>Actinomycetota</taxon>
        <taxon>Actinomycetes</taxon>
        <taxon>Micrococcales</taxon>
        <taxon>Microbacteriaceae</taxon>
        <taxon>Homoserinimonas</taxon>
    </lineage>
</organism>
<evidence type="ECO:0000256" key="4">
    <source>
        <dbReference type="ARBA" id="ARBA00023159"/>
    </source>
</evidence>
<dbReference type="InterPro" id="IPR017685">
    <property type="entry name" value="ArgP"/>
</dbReference>
<dbReference type="Pfam" id="PF03466">
    <property type="entry name" value="LysR_substrate"/>
    <property type="match status" value="1"/>
</dbReference>
<evidence type="ECO:0000256" key="1">
    <source>
        <dbReference type="ARBA" id="ARBA00009437"/>
    </source>
</evidence>
<keyword evidence="2" id="KW-0805">Transcription regulation</keyword>
<evidence type="ECO:0000256" key="2">
    <source>
        <dbReference type="ARBA" id="ARBA00023015"/>
    </source>
</evidence>
<keyword evidence="5" id="KW-0804">Transcription</keyword>
<evidence type="ECO:0000313" key="7">
    <source>
        <dbReference type="EMBL" id="PWB97410.1"/>
    </source>
</evidence>
<dbReference type="RefSeq" id="WP_108997410.1">
    <property type="nucleotide sequence ID" value="NZ_QEEX01000001.1"/>
</dbReference>
<evidence type="ECO:0000256" key="3">
    <source>
        <dbReference type="ARBA" id="ARBA00023125"/>
    </source>
</evidence>
<dbReference type="InterPro" id="IPR036388">
    <property type="entry name" value="WH-like_DNA-bd_sf"/>
</dbReference>
<dbReference type="PROSITE" id="PS50931">
    <property type="entry name" value="HTH_LYSR"/>
    <property type="match status" value="1"/>
</dbReference>
<comment type="caution">
    <text evidence="7">The sequence shown here is derived from an EMBL/GenBank/DDBJ whole genome shotgun (WGS) entry which is preliminary data.</text>
</comment>
<dbReference type="SUPFAM" id="SSF53850">
    <property type="entry name" value="Periplasmic binding protein-like II"/>
    <property type="match status" value="1"/>
</dbReference>
<evidence type="ECO:0000256" key="5">
    <source>
        <dbReference type="ARBA" id="ARBA00023163"/>
    </source>
</evidence>
<keyword evidence="8" id="KW-1185">Reference proteome</keyword>
<dbReference type="InterPro" id="IPR000847">
    <property type="entry name" value="LysR_HTH_N"/>
</dbReference>
<dbReference type="GO" id="GO:0003677">
    <property type="term" value="F:DNA binding"/>
    <property type="evidence" value="ECO:0007669"/>
    <property type="project" value="UniProtKB-KW"/>
</dbReference>
<gene>
    <name evidence="7" type="ORF">DF220_05895</name>
</gene>
<sequence length="290" mass="31396">MQIPLDLARTVATVIDEGSLEGAARALHITPSAVSQRVKALEERMGRVLLVRSRPVRATDAGTAIVRLARQMALLEHDALAEAGLDDESARFTSVGIAVSADSLATWLLPALAAVARRHPVVFDLRREDEEYTTELLETGQVMAAVTARSIAVAGCVVSPLRSMRYRASASTEFAARWFADGGTPAEFAVAPIVDFDRRDEMQTNMLRRLGVAGNPPRHYVPASSEFVSAVSAGMGWGMIPDEQRESHPQLVGVGPDNTVEVPLFWQQWNLRSELLTAVADEVARAAGTR</sequence>
<dbReference type="PANTHER" id="PTHR30579">
    <property type="entry name" value="TRANSCRIPTIONAL REGULATOR"/>
    <property type="match status" value="1"/>
</dbReference>
<name>A0A2U1T0L2_9MICO</name>
<dbReference type="InterPro" id="IPR050176">
    <property type="entry name" value="LTTR"/>
</dbReference>
<proteinExistence type="inferred from homology"/>
<comment type="similarity">
    <text evidence="1">Belongs to the LysR transcriptional regulatory family.</text>
</comment>
<dbReference type="GO" id="GO:0003700">
    <property type="term" value="F:DNA-binding transcription factor activity"/>
    <property type="evidence" value="ECO:0007669"/>
    <property type="project" value="InterPro"/>
</dbReference>
<dbReference type="SUPFAM" id="SSF46785">
    <property type="entry name" value="Winged helix' DNA-binding domain"/>
    <property type="match status" value="1"/>
</dbReference>
<dbReference type="PANTHER" id="PTHR30579:SF2">
    <property type="entry name" value="HTH-TYPE TRANSCRIPTIONAL REGULATOR ARGP"/>
    <property type="match status" value="1"/>
</dbReference>
<dbReference type="InterPro" id="IPR036390">
    <property type="entry name" value="WH_DNA-bd_sf"/>
</dbReference>
<dbReference type="Gene3D" id="1.10.10.10">
    <property type="entry name" value="Winged helix-like DNA-binding domain superfamily/Winged helix DNA-binding domain"/>
    <property type="match status" value="1"/>
</dbReference>
<dbReference type="Pfam" id="PF00126">
    <property type="entry name" value="HTH_1"/>
    <property type="match status" value="1"/>
</dbReference>
<evidence type="ECO:0000313" key="8">
    <source>
        <dbReference type="Proteomes" id="UP000244978"/>
    </source>
</evidence>
<keyword evidence="4" id="KW-0010">Activator</keyword>
<dbReference type="Proteomes" id="UP000244978">
    <property type="component" value="Unassembled WGS sequence"/>
</dbReference>
<dbReference type="InterPro" id="IPR005119">
    <property type="entry name" value="LysR_subst-bd"/>
</dbReference>